<dbReference type="InParanoid" id="Q387H3"/>
<dbReference type="OrthoDB" id="264345at2759"/>
<feature type="signal peptide" evidence="2">
    <location>
        <begin position="1"/>
        <end position="29"/>
    </location>
</feature>
<evidence type="ECO:0000313" key="3">
    <source>
        <dbReference type="EMBL" id="EAN79058.1"/>
    </source>
</evidence>
<gene>
    <name evidence="3" type="ORF">Tb11.03.0370</name>
</gene>
<reference evidence="3 4" key="1">
    <citation type="journal article" date="2005" name="Science">
        <title>Comparative genomics of trypanosomatid parasitic protozoa.</title>
        <authorList>
            <person name="El-Sayed N.M."/>
            <person name="Myler P.J."/>
            <person name="Blandin G."/>
            <person name="Berriman M."/>
            <person name="Crabtree J."/>
            <person name="Aggarwal G."/>
            <person name="Caler E."/>
            <person name="Renauld H."/>
            <person name="Worthey E.A."/>
            <person name="Hertz-Fowler C."/>
            <person name="Ghedin E."/>
            <person name="Peacock C."/>
            <person name="Bartholomeu D.C."/>
            <person name="Haas B.J."/>
            <person name="Tran A.N."/>
            <person name="Wortman J.R."/>
            <person name="Alsmark U.C."/>
            <person name="Angiuoli S."/>
            <person name="Anupama A."/>
            <person name="Badger J."/>
            <person name="Bringaud F."/>
            <person name="Cadag E."/>
            <person name="Carlton J.M."/>
            <person name="Cerqueira G.C."/>
            <person name="Creasy T."/>
            <person name="Delcher A.L."/>
            <person name="Djikeng A."/>
            <person name="Embley T.M."/>
            <person name="Hauser C."/>
            <person name="Ivens A.C."/>
            <person name="Kummerfeld S.K."/>
            <person name="Pereira-Leal J.B."/>
            <person name="Nilsson D."/>
            <person name="Peterson J."/>
            <person name="Salzberg S.L."/>
            <person name="Shallom J."/>
            <person name="Silva J.C."/>
            <person name="Sundaram J."/>
            <person name="Westenberger S."/>
            <person name="White O."/>
            <person name="Melville S.E."/>
            <person name="Donelson J.E."/>
            <person name="Andersson B."/>
            <person name="Stuart K.D."/>
            <person name="Hall N."/>
        </authorList>
    </citation>
    <scope>NUCLEOTIDE SEQUENCE [LARGE SCALE GENOMIC DNA]</scope>
    <source>
        <strain evidence="3 4">927/4 GUTat10.1</strain>
    </source>
</reference>
<dbReference type="InterPro" id="IPR036296">
    <property type="entry name" value="SKP1-like_dim_sf"/>
</dbReference>
<keyword evidence="1" id="KW-1133">Transmembrane helix</keyword>
<dbReference type="eggNOG" id="ENOG502S8IC">
    <property type="taxonomic scope" value="Eukaryota"/>
</dbReference>
<dbReference type="Proteomes" id="UP000008524">
    <property type="component" value="Chromosome 11"/>
</dbReference>
<dbReference type="RefSeq" id="XP_828170.1">
    <property type="nucleotide sequence ID" value="XM_823077.1"/>
</dbReference>
<evidence type="ECO:0000313" key="4">
    <source>
        <dbReference type="Proteomes" id="UP000008524"/>
    </source>
</evidence>
<keyword evidence="2" id="KW-0732">Signal</keyword>
<accession>Q387H3</accession>
<feature type="transmembrane region" description="Helical" evidence="1">
    <location>
        <begin position="69"/>
        <end position="87"/>
    </location>
</feature>
<dbReference type="GeneID" id="3665850"/>
<dbReference type="EMBL" id="CH464491">
    <property type="protein sequence ID" value="EAN79058.1"/>
    <property type="molecule type" value="Genomic_DNA"/>
</dbReference>
<keyword evidence="4" id="KW-1185">Reference proteome</keyword>
<dbReference type="PaxDb" id="5691-EAN79058"/>
<keyword evidence="1" id="KW-0472">Membrane</keyword>
<sequence length="345" mass="38537">MRRRRVGVQQPLLCFPCSCLLMFFVFAEGQPPECYSFPFAYHVYLESETNCIFEHPIVLRGIFPRASSFASFSFLCILFLHLCTFLYSKVCGGHLSLSVCMASEKSLQPLELQFTTRCSNDDTSETDAHCVRVCLEGGVVFQCPASMLREGCLAMSELFPPGSATSGNATAGDNVKLPALSIEGRAFENVALYLEHFYNVPASDSPVDCDAATDLKDIRPTSLSCPLQFQELYELTEWEHRFVVQRLLMLPREKWYLCKEGKWVDLISGAGVARGMMIDVSHLLRVLNAAVTLDIPPLRCLCGAVFANLLLDLDEVDMLELMGVKEQLGPEEEQALVKAYPWLSL</sequence>
<keyword evidence="1" id="KW-0812">Transmembrane</keyword>
<evidence type="ECO:0000256" key="2">
    <source>
        <dbReference type="SAM" id="SignalP"/>
    </source>
</evidence>
<evidence type="ECO:0000256" key="1">
    <source>
        <dbReference type="SAM" id="Phobius"/>
    </source>
</evidence>
<dbReference type="GO" id="GO:0006511">
    <property type="term" value="P:ubiquitin-dependent protein catabolic process"/>
    <property type="evidence" value="ECO:0007669"/>
    <property type="project" value="InterPro"/>
</dbReference>
<dbReference type="SUPFAM" id="SSF81382">
    <property type="entry name" value="Skp1 dimerisation domain-like"/>
    <property type="match status" value="1"/>
</dbReference>
<dbReference type="AlphaFoldDB" id="Q387H3"/>
<dbReference type="InterPro" id="IPR011333">
    <property type="entry name" value="SKP1/BTB/POZ_sf"/>
</dbReference>
<dbReference type="GO" id="GO:0005737">
    <property type="term" value="C:cytoplasm"/>
    <property type="evidence" value="ECO:0006056"/>
    <property type="project" value="Others"/>
</dbReference>
<evidence type="ECO:0008006" key="5">
    <source>
        <dbReference type="Google" id="ProtNLM"/>
    </source>
</evidence>
<name>Q387H3_TRYB2</name>
<feature type="chain" id="PRO_5004221949" description="SKP1 component POZ domain-containing protein" evidence="2">
    <location>
        <begin position="30"/>
        <end position="345"/>
    </location>
</feature>
<organism evidence="3 4">
    <name type="scientific">Trypanosoma brucei brucei (strain 927/4 GUTat10.1)</name>
    <dbReference type="NCBI Taxonomy" id="185431"/>
    <lineage>
        <taxon>Eukaryota</taxon>
        <taxon>Discoba</taxon>
        <taxon>Euglenozoa</taxon>
        <taxon>Kinetoplastea</taxon>
        <taxon>Metakinetoplastina</taxon>
        <taxon>Trypanosomatida</taxon>
        <taxon>Trypanosomatidae</taxon>
        <taxon>Trypanosoma</taxon>
    </lineage>
</organism>
<reference evidence="3 4" key="2">
    <citation type="journal article" date="2005" name="Science">
        <title>The genome of the African trypanosome Trypanosoma brucei.</title>
        <authorList>
            <person name="Berriman M."/>
            <person name="Ghedin E."/>
            <person name="Hertz-Fowler C."/>
            <person name="Blandin G."/>
            <person name="Renauld H."/>
            <person name="Bartholomeu D.C."/>
            <person name="Lennard N.J."/>
            <person name="Caler E."/>
            <person name="Hamlin N.E."/>
            <person name="Haas B."/>
            <person name="Bohme U."/>
            <person name="Hannick L."/>
            <person name="Aslett M.A."/>
            <person name="Shallom J."/>
            <person name="Marcello L."/>
            <person name="Hou L."/>
            <person name="Wickstead B."/>
            <person name="Alsmark U.C."/>
            <person name="Arrowsmith C."/>
            <person name="Atkin R.J."/>
            <person name="Barron A.J."/>
            <person name="Bringaud F."/>
            <person name="Brooks K."/>
            <person name="Carrington M."/>
            <person name="Cherevach I."/>
            <person name="Chillingworth T.J."/>
            <person name="Churcher C."/>
            <person name="Clark L.N."/>
            <person name="Corton C.H."/>
            <person name="Cronin A."/>
            <person name="Davies R.M."/>
            <person name="Doggett J."/>
            <person name="Djikeng A."/>
            <person name="Feldblyum T."/>
            <person name="Field M.C."/>
            <person name="Fraser A."/>
            <person name="Goodhead I."/>
            <person name="Hance Z."/>
            <person name="Harper D."/>
            <person name="Harris B.R."/>
            <person name="Hauser H."/>
            <person name="Hostetler J."/>
            <person name="Ivens A."/>
            <person name="Jagels K."/>
            <person name="Johnson D."/>
            <person name="Johnson J."/>
            <person name="Jones K."/>
            <person name="Kerhornou A.X."/>
            <person name="Koo H."/>
            <person name="Larke N."/>
            <person name="Landfear S."/>
            <person name="Larkin C."/>
            <person name="Leech V."/>
            <person name="Line A."/>
            <person name="Lord A."/>
            <person name="Macleod A."/>
            <person name="Mooney P.J."/>
            <person name="Moule S."/>
            <person name="Martin D.M."/>
            <person name="Morgan G.W."/>
            <person name="Mungall K."/>
            <person name="Norbertczak H."/>
            <person name="Ormond D."/>
            <person name="Pai G."/>
            <person name="Peacock C.S."/>
            <person name="Peterson J."/>
            <person name="Quail M.A."/>
            <person name="Rabbinowitsch E."/>
            <person name="Rajandream M.A."/>
            <person name="Reitter C."/>
            <person name="Salzberg S.L."/>
            <person name="Sanders M."/>
            <person name="Schobel S."/>
            <person name="Sharp S."/>
            <person name="Simmonds M."/>
            <person name="Simpson A.J."/>
            <person name="Tallon L."/>
            <person name="Turner C.M."/>
            <person name="Tait A."/>
            <person name="Tivey A.R."/>
            <person name="Van Aken S."/>
            <person name="Walker D."/>
            <person name="Wanless D."/>
            <person name="Wang S."/>
            <person name="White B."/>
            <person name="White O."/>
            <person name="Whitehead S."/>
            <person name="Woodward J."/>
            <person name="Wortman J."/>
            <person name="Adams M.D."/>
            <person name="Embley T.M."/>
            <person name="Gull K."/>
            <person name="Ullu E."/>
            <person name="Barry J.D."/>
            <person name="Fairlamb A.H."/>
            <person name="Opperdoes F."/>
            <person name="Barrell B.G."/>
            <person name="Donelson J.E."/>
            <person name="Hall N."/>
            <person name="Fraser C.M."/>
            <person name="Melville S.E."/>
            <person name="El-Sayed N.M."/>
        </authorList>
    </citation>
    <scope>NUCLEOTIDE SEQUENCE [LARGE SCALE GENOMIC DNA]</scope>
    <source>
        <strain evidence="3 4">927/4 GUTat10.1</strain>
    </source>
</reference>
<protein>
    <recommendedName>
        <fullName evidence="5">SKP1 component POZ domain-containing protein</fullName>
    </recommendedName>
</protein>
<dbReference type="Gene3D" id="3.30.710.10">
    <property type="entry name" value="Potassium Channel Kv1.1, Chain A"/>
    <property type="match status" value="1"/>
</dbReference>
<dbReference type="KEGG" id="tbr:Tb11.03.0370"/>
<proteinExistence type="predicted"/>